<name>A0ABX2PH27_9RHOB</name>
<sequence length="359" mass="40793">MVKQLIFHLGDTKTGSTSIQSVLRAEGYELAGKTIFYPTIGKNLNHNTASQTLYKGAVFDQRANRFSALEQKLSKNDADYGIVSAEFFQYADPAELKKTIEQYMSNHAANVRLIAYVRPHAEKFLSSFSTQMRVGARQTTPLALFEKYTELDTLDYAPRFKKWRDVFGDAFTLRLFSREHLHRQDVLQDFFQFVTGADKTKITWTPYNNPSLKVGQIALLRYLIEPLAGTEKQGNKRHLRGELSRILARNIEESKVGADTPRVTMSRKLMARFVKRYEADAVAMDEAFFTGSPMTKALQNAKTKLAAPPQSLRVEDYFSEAELRSFALMSNVLCTMADADPVKMTSLARALRLELNRQK</sequence>
<reference evidence="1 2" key="1">
    <citation type="submission" date="2020-04" db="EMBL/GenBank/DDBJ databases">
        <title>Donghicola sp., a member of the Rhodobacteraceae family isolated from mangrove forest in Thailand.</title>
        <authorList>
            <person name="Charoenyingcharoen P."/>
            <person name="Yukphan P."/>
        </authorList>
    </citation>
    <scope>NUCLEOTIDE SEQUENCE [LARGE SCALE GENOMIC DNA]</scope>
    <source>
        <strain evidence="1 2">C2-DW-16</strain>
    </source>
</reference>
<comment type="caution">
    <text evidence="1">The sequence shown here is derived from an EMBL/GenBank/DDBJ whole genome shotgun (WGS) entry which is preliminary data.</text>
</comment>
<proteinExistence type="predicted"/>
<dbReference type="SUPFAM" id="SSF52540">
    <property type="entry name" value="P-loop containing nucleoside triphosphate hydrolases"/>
    <property type="match status" value="1"/>
</dbReference>
<dbReference type="RefSeq" id="WP_176854644.1">
    <property type="nucleotide sequence ID" value="NZ_JABCJD010000005.1"/>
</dbReference>
<keyword evidence="2" id="KW-1185">Reference proteome</keyword>
<evidence type="ECO:0000313" key="2">
    <source>
        <dbReference type="Proteomes" id="UP000523601"/>
    </source>
</evidence>
<dbReference type="Proteomes" id="UP000523601">
    <property type="component" value="Unassembled WGS sequence"/>
</dbReference>
<protein>
    <submittedName>
        <fullName evidence="1">Uncharacterized protein</fullName>
    </submittedName>
</protein>
<organism evidence="1 2">
    <name type="scientific">Donghicola mangrovi</name>
    <dbReference type="NCBI Taxonomy" id="2729614"/>
    <lineage>
        <taxon>Bacteria</taxon>
        <taxon>Pseudomonadati</taxon>
        <taxon>Pseudomonadota</taxon>
        <taxon>Alphaproteobacteria</taxon>
        <taxon>Rhodobacterales</taxon>
        <taxon>Roseobacteraceae</taxon>
        <taxon>Donghicola</taxon>
    </lineage>
</organism>
<dbReference type="EMBL" id="JABCJD010000005">
    <property type="protein sequence ID" value="NVO28082.1"/>
    <property type="molecule type" value="Genomic_DNA"/>
</dbReference>
<gene>
    <name evidence="1" type="ORF">HJ526_11665</name>
</gene>
<evidence type="ECO:0000313" key="1">
    <source>
        <dbReference type="EMBL" id="NVO28082.1"/>
    </source>
</evidence>
<dbReference type="InterPro" id="IPR027417">
    <property type="entry name" value="P-loop_NTPase"/>
</dbReference>
<accession>A0ABX2PH27</accession>